<protein>
    <submittedName>
        <fullName evidence="1">Uncharacterized protein</fullName>
    </submittedName>
</protein>
<accession>A0A0F9YXL2</accession>
<reference evidence="1" key="1">
    <citation type="journal article" date="2015" name="Nature">
        <title>Complex archaea that bridge the gap between prokaryotes and eukaryotes.</title>
        <authorList>
            <person name="Spang A."/>
            <person name="Saw J.H."/>
            <person name="Jorgensen S.L."/>
            <person name="Zaremba-Niedzwiedzka K."/>
            <person name="Martijn J."/>
            <person name="Lind A.E."/>
            <person name="van Eijk R."/>
            <person name="Schleper C."/>
            <person name="Guy L."/>
            <person name="Ettema T.J."/>
        </authorList>
    </citation>
    <scope>NUCLEOTIDE SEQUENCE</scope>
</reference>
<name>A0A0F9YXL2_9ZZZZ</name>
<evidence type="ECO:0000313" key="1">
    <source>
        <dbReference type="EMBL" id="KKO09524.1"/>
    </source>
</evidence>
<comment type="caution">
    <text evidence="1">The sequence shown here is derived from an EMBL/GenBank/DDBJ whole genome shotgun (WGS) entry which is preliminary data.</text>
</comment>
<sequence length="23" mass="2515">MPQILPLNHDALVIAGMQIRAGR</sequence>
<gene>
    <name evidence="1" type="ORF">LCGC14_0030170</name>
</gene>
<proteinExistence type="predicted"/>
<dbReference type="AlphaFoldDB" id="A0A0F9YXL2"/>
<feature type="non-terminal residue" evidence="1">
    <location>
        <position position="23"/>
    </location>
</feature>
<organism evidence="1">
    <name type="scientific">marine sediment metagenome</name>
    <dbReference type="NCBI Taxonomy" id="412755"/>
    <lineage>
        <taxon>unclassified sequences</taxon>
        <taxon>metagenomes</taxon>
        <taxon>ecological metagenomes</taxon>
    </lineage>
</organism>
<dbReference type="EMBL" id="LAZR01000006">
    <property type="protein sequence ID" value="KKO09524.1"/>
    <property type="molecule type" value="Genomic_DNA"/>
</dbReference>